<keyword evidence="8" id="KW-1185">Reference proteome</keyword>
<dbReference type="GO" id="GO:0016887">
    <property type="term" value="F:ATP hydrolysis activity"/>
    <property type="evidence" value="ECO:0007669"/>
    <property type="project" value="InterPro"/>
</dbReference>
<feature type="domain" description="ABC transporter" evidence="6">
    <location>
        <begin position="259"/>
        <end position="502"/>
    </location>
</feature>
<dbReference type="PANTHER" id="PTHR43790:SF9">
    <property type="entry name" value="GALACTOFURANOSE TRANSPORTER ATP-BINDING PROTEIN YTFR"/>
    <property type="match status" value="1"/>
</dbReference>
<accession>A0A937RJC4</accession>
<dbReference type="CDD" id="cd03216">
    <property type="entry name" value="ABC_Carb_Monos_I"/>
    <property type="match status" value="1"/>
</dbReference>
<evidence type="ECO:0000313" key="8">
    <source>
        <dbReference type="Proteomes" id="UP000604475"/>
    </source>
</evidence>
<dbReference type="CDD" id="cd03215">
    <property type="entry name" value="ABC_Carb_Monos_II"/>
    <property type="match status" value="1"/>
</dbReference>
<dbReference type="InterPro" id="IPR017871">
    <property type="entry name" value="ABC_transporter-like_CS"/>
</dbReference>
<dbReference type="EMBL" id="JAEACQ010000266">
    <property type="protein sequence ID" value="MBL7631302.1"/>
    <property type="molecule type" value="Genomic_DNA"/>
</dbReference>
<feature type="domain" description="ABC transporter" evidence="6">
    <location>
        <begin position="10"/>
        <end position="252"/>
    </location>
</feature>
<comment type="caution">
    <text evidence="7">The sequence shown here is derived from an EMBL/GenBank/DDBJ whole genome shotgun (WGS) entry which is preliminary data.</text>
</comment>
<sequence>MTADVDAPALAVERLSKRYGPVEVLRGVSFDVARGEVVGLVGANGAGKSTLIKILSGAVAASAGQVRIAGAVTNPATVRQAARAGVQTVHQEIGAGVIPGATVAENLTLDSLAPGGALWRSRRRTRAAAREIAAAAGLGADLEAVLDRPIEELPTSERQQVVIARALSARPRLLVLDEPTATLSTRESERVLASVGRMAAAGVAVLYVSHRLAEIERICERVVVLRDGVVQRDVPAPFVARALAEAMLGGTLSTLRHEIRGGGSPVLEARGVRARPDGAPFDLVVRAGEVVGITGLVGSGQTELLEQLYGARRLLGGTLSLRGRPYAPQSPADAVRAGVGLVAESRAEQIVPTWSVRRHVTLPRVRAHSRFGLMDPRLERATARRTLGDFGVVGPGADAELGDLSGGNQQKVLVGRWFDGHSTLVLLDEPFRGVDVGARADIAAHLRERAHDIGLVVASSDPAEILQVADRVVVMADGGVSGELRADQMTTEELSRLLTTPARHSRTTDARENRRAFGLETT</sequence>
<keyword evidence="1" id="KW-0813">Transport</keyword>
<dbReference type="GO" id="GO:0005524">
    <property type="term" value="F:ATP binding"/>
    <property type="evidence" value="ECO:0007669"/>
    <property type="project" value="UniProtKB-KW"/>
</dbReference>
<dbReference type="SMART" id="SM00382">
    <property type="entry name" value="AAA"/>
    <property type="match status" value="2"/>
</dbReference>
<evidence type="ECO:0000259" key="6">
    <source>
        <dbReference type="PROSITE" id="PS50893"/>
    </source>
</evidence>
<dbReference type="InterPro" id="IPR050107">
    <property type="entry name" value="ABC_carbohydrate_import_ATPase"/>
</dbReference>
<dbReference type="PROSITE" id="PS00211">
    <property type="entry name" value="ABC_TRANSPORTER_1"/>
    <property type="match status" value="1"/>
</dbReference>
<keyword evidence="4 7" id="KW-0067">ATP-binding</keyword>
<dbReference type="Proteomes" id="UP000604475">
    <property type="component" value="Unassembled WGS sequence"/>
</dbReference>
<name>A0A937RJC4_9ACTN</name>
<keyword evidence="2" id="KW-0677">Repeat</keyword>
<feature type="compositionally biased region" description="Basic and acidic residues" evidence="5">
    <location>
        <begin position="506"/>
        <end position="522"/>
    </location>
</feature>
<dbReference type="InterPro" id="IPR003439">
    <property type="entry name" value="ABC_transporter-like_ATP-bd"/>
</dbReference>
<reference evidence="7" key="1">
    <citation type="submission" date="2020-12" db="EMBL/GenBank/DDBJ databases">
        <title>Genomic characterization of non-nitrogen-fixing Frankia strains.</title>
        <authorList>
            <person name="Carlos-Shanley C."/>
            <person name="Guerra T."/>
            <person name="Hahn D."/>
        </authorList>
    </citation>
    <scope>NUCLEOTIDE SEQUENCE</scope>
    <source>
        <strain evidence="7">CN6</strain>
    </source>
</reference>
<protein>
    <submittedName>
        <fullName evidence="7">Sugar ABC transporter ATP-binding protein</fullName>
    </submittedName>
</protein>
<dbReference type="AlphaFoldDB" id="A0A937RJC4"/>
<evidence type="ECO:0000256" key="1">
    <source>
        <dbReference type="ARBA" id="ARBA00022448"/>
    </source>
</evidence>
<dbReference type="Pfam" id="PF00005">
    <property type="entry name" value="ABC_tran"/>
    <property type="match status" value="2"/>
</dbReference>
<dbReference type="SUPFAM" id="SSF52540">
    <property type="entry name" value="P-loop containing nucleoside triphosphate hydrolases"/>
    <property type="match status" value="2"/>
</dbReference>
<dbReference type="RefSeq" id="WP_203006734.1">
    <property type="nucleotide sequence ID" value="NZ_JADWYU010000212.1"/>
</dbReference>
<keyword evidence="3" id="KW-0547">Nucleotide-binding</keyword>
<dbReference type="PANTHER" id="PTHR43790">
    <property type="entry name" value="CARBOHYDRATE TRANSPORT ATP-BINDING PROTEIN MG119-RELATED"/>
    <property type="match status" value="1"/>
</dbReference>
<dbReference type="PROSITE" id="PS50893">
    <property type="entry name" value="ABC_TRANSPORTER_2"/>
    <property type="match status" value="2"/>
</dbReference>
<dbReference type="InterPro" id="IPR027417">
    <property type="entry name" value="P-loop_NTPase"/>
</dbReference>
<evidence type="ECO:0000256" key="4">
    <source>
        <dbReference type="ARBA" id="ARBA00022840"/>
    </source>
</evidence>
<evidence type="ECO:0000256" key="2">
    <source>
        <dbReference type="ARBA" id="ARBA00022737"/>
    </source>
</evidence>
<evidence type="ECO:0000256" key="3">
    <source>
        <dbReference type="ARBA" id="ARBA00022741"/>
    </source>
</evidence>
<evidence type="ECO:0000256" key="5">
    <source>
        <dbReference type="SAM" id="MobiDB-lite"/>
    </source>
</evidence>
<gene>
    <name evidence="7" type="ORF">I7412_29910</name>
</gene>
<evidence type="ECO:0000313" key="7">
    <source>
        <dbReference type="EMBL" id="MBL7631302.1"/>
    </source>
</evidence>
<feature type="region of interest" description="Disordered" evidence="5">
    <location>
        <begin position="501"/>
        <end position="522"/>
    </location>
</feature>
<dbReference type="Gene3D" id="3.40.50.300">
    <property type="entry name" value="P-loop containing nucleotide triphosphate hydrolases"/>
    <property type="match status" value="2"/>
</dbReference>
<organism evidence="7 8">
    <name type="scientific">Frankia nepalensis</name>
    <dbReference type="NCBI Taxonomy" id="1836974"/>
    <lineage>
        <taxon>Bacteria</taxon>
        <taxon>Bacillati</taxon>
        <taxon>Actinomycetota</taxon>
        <taxon>Actinomycetes</taxon>
        <taxon>Frankiales</taxon>
        <taxon>Frankiaceae</taxon>
        <taxon>Frankia</taxon>
    </lineage>
</organism>
<dbReference type="InterPro" id="IPR003593">
    <property type="entry name" value="AAA+_ATPase"/>
</dbReference>
<proteinExistence type="predicted"/>